<dbReference type="Proteomes" id="UP000505377">
    <property type="component" value="Chromosome"/>
</dbReference>
<dbReference type="PROSITE" id="PS50231">
    <property type="entry name" value="RICIN_B_LECTIN"/>
    <property type="match status" value="1"/>
</dbReference>
<keyword evidence="3" id="KW-0430">Lectin</keyword>
<dbReference type="RefSeq" id="WP_172157624.1">
    <property type="nucleotide sequence ID" value="NZ_CP053564.1"/>
</dbReference>
<evidence type="ECO:0000313" key="3">
    <source>
        <dbReference type="EMBL" id="QJY46403.1"/>
    </source>
</evidence>
<dbReference type="Pfam" id="PF00652">
    <property type="entry name" value="Ricin_B_lectin"/>
    <property type="match status" value="1"/>
</dbReference>
<dbReference type="Gene3D" id="2.80.10.50">
    <property type="match status" value="3"/>
</dbReference>
<gene>
    <name evidence="3" type="ORF">HOP40_11810</name>
</gene>
<dbReference type="KEGG" id="pbro:HOP40_11810"/>
<keyword evidence="4" id="KW-1185">Reference proteome</keyword>
<organism evidence="3 4">
    <name type="scientific">Pseudonocardia broussonetiae</name>
    <dbReference type="NCBI Taxonomy" id="2736640"/>
    <lineage>
        <taxon>Bacteria</taxon>
        <taxon>Bacillati</taxon>
        <taxon>Actinomycetota</taxon>
        <taxon>Actinomycetes</taxon>
        <taxon>Pseudonocardiales</taxon>
        <taxon>Pseudonocardiaceae</taxon>
        <taxon>Pseudonocardia</taxon>
    </lineage>
</organism>
<dbReference type="InterPro" id="IPR035992">
    <property type="entry name" value="Ricin_B-like_lectins"/>
</dbReference>
<feature type="chain" id="PRO_5027032125" evidence="1">
    <location>
        <begin position="31"/>
        <end position="180"/>
    </location>
</feature>
<dbReference type="EMBL" id="CP053564">
    <property type="protein sequence ID" value="QJY46403.1"/>
    <property type="molecule type" value="Genomic_DNA"/>
</dbReference>
<name>A0A6M6JGW0_9PSEU</name>
<protein>
    <submittedName>
        <fullName evidence="3">Ricin-type beta-trefoil lectin domain protein</fullName>
    </submittedName>
</protein>
<reference evidence="3 4" key="1">
    <citation type="submission" date="2020-05" db="EMBL/GenBank/DDBJ databases">
        <authorList>
            <person name="Mo P."/>
        </authorList>
    </citation>
    <scope>NUCLEOTIDE SEQUENCE [LARGE SCALE GENOMIC DNA]</scope>
    <source>
        <strain evidence="3 4">Gen01</strain>
    </source>
</reference>
<feature type="domain" description="Ricin B lectin" evidence="2">
    <location>
        <begin position="36"/>
        <end position="179"/>
    </location>
</feature>
<evidence type="ECO:0000259" key="2">
    <source>
        <dbReference type="SMART" id="SM00458"/>
    </source>
</evidence>
<dbReference type="SUPFAM" id="SSF50370">
    <property type="entry name" value="Ricin B-like lectins"/>
    <property type="match status" value="1"/>
</dbReference>
<evidence type="ECO:0000313" key="4">
    <source>
        <dbReference type="Proteomes" id="UP000505377"/>
    </source>
</evidence>
<dbReference type="CDD" id="cd00161">
    <property type="entry name" value="beta-trefoil_Ricin-like"/>
    <property type="match status" value="1"/>
</dbReference>
<sequence length="180" mass="19455">MPLTTIARVLAAAGLALAALIGTTAVPATAAAQDITWYTLVGLGSTKCVDIRTEDADYGARAQLWQCYGSANQRFALRRVGTTPQGRPFFQIINKEAPYLCLQVRDNSTANGAQVDQYGCSADTHQYWYWGSPHNGVHLPLVNLNSGKCLDVNAGAVHNGARIQQWTCNATAAQMWRTAQ</sequence>
<dbReference type="InterPro" id="IPR000772">
    <property type="entry name" value="Ricin_B_lectin"/>
</dbReference>
<feature type="signal peptide" evidence="1">
    <location>
        <begin position="1"/>
        <end position="30"/>
    </location>
</feature>
<dbReference type="SMART" id="SM00458">
    <property type="entry name" value="RICIN"/>
    <property type="match status" value="1"/>
</dbReference>
<accession>A0A6M6JGW0</accession>
<dbReference type="AlphaFoldDB" id="A0A6M6JGW0"/>
<proteinExistence type="predicted"/>
<evidence type="ECO:0000256" key="1">
    <source>
        <dbReference type="SAM" id="SignalP"/>
    </source>
</evidence>
<dbReference type="GO" id="GO:0030246">
    <property type="term" value="F:carbohydrate binding"/>
    <property type="evidence" value="ECO:0007669"/>
    <property type="project" value="UniProtKB-KW"/>
</dbReference>
<keyword evidence="1" id="KW-0732">Signal</keyword>